<keyword evidence="1" id="KW-0808">Transferase</keyword>
<name>A0A2G6KHM7_9BACT</name>
<dbReference type="SUPFAM" id="SSF89095">
    <property type="entry name" value="GatB/YqeY motif"/>
    <property type="match status" value="1"/>
</dbReference>
<protein>
    <submittedName>
        <fullName evidence="1">Glutamyl-tRNA amidotransferase</fullName>
    </submittedName>
</protein>
<dbReference type="InterPro" id="IPR003789">
    <property type="entry name" value="Asn/Gln_tRNA_amidoTrase-B-like"/>
</dbReference>
<dbReference type="InterPro" id="IPR023168">
    <property type="entry name" value="GatB_Yqey_C_2"/>
</dbReference>
<proteinExistence type="predicted"/>
<dbReference type="Gene3D" id="1.10.10.410">
    <property type="match status" value="1"/>
</dbReference>
<dbReference type="GO" id="GO:0016740">
    <property type="term" value="F:transferase activity"/>
    <property type="evidence" value="ECO:0007669"/>
    <property type="project" value="UniProtKB-KW"/>
</dbReference>
<dbReference type="EMBL" id="PDSK01000056">
    <property type="protein sequence ID" value="PIE35188.1"/>
    <property type="molecule type" value="Genomic_DNA"/>
</dbReference>
<dbReference type="Gene3D" id="1.10.1510.10">
    <property type="entry name" value="Uncharacterised protein YqeY/AIM41 PF09424, N-terminal domain"/>
    <property type="match status" value="1"/>
</dbReference>
<gene>
    <name evidence="1" type="ORF">CSA56_05220</name>
</gene>
<dbReference type="InterPro" id="IPR019004">
    <property type="entry name" value="YqeY/Aim41"/>
</dbReference>
<accession>A0A2G6KHM7</accession>
<dbReference type="InterPro" id="IPR042184">
    <property type="entry name" value="YqeY/Aim41_N"/>
</dbReference>
<dbReference type="GO" id="GO:0016884">
    <property type="term" value="F:carbon-nitrogen ligase activity, with glutamine as amido-N-donor"/>
    <property type="evidence" value="ECO:0007669"/>
    <property type="project" value="InterPro"/>
</dbReference>
<organism evidence="1 2">
    <name type="scientific">candidate division KSB3 bacterium</name>
    <dbReference type="NCBI Taxonomy" id="2044937"/>
    <lineage>
        <taxon>Bacteria</taxon>
        <taxon>candidate division KSB3</taxon>
    </lineage>
</organism>
<dbReference type="PANTHER" id="PTHR28055:SF1">
    <property type="entry name" value="ALTERED INHERITANCE OF MITOCHONDRIA PROTEIN 41, MITOCHONDRIAL"/>
    <property type="match status" value="1"/>
</dbReference>
<dbReference type="AlphaFoldDB" id="A0A2G6KHM7"/>
<dbReference type="PANTHER" id="PTHR28055">
    <property type="entry name" value="ALTERED INHERITANCE OF MITOCHONDRIA PROTEIN 41, MITOCHONDRIAL"/>
    <property type="match status" value="1"/>
</dbReference>
<dbReference type="Proteomes" id="UP000230821">
    <property type="component" value="Unassembled WGS sequence"/>
</dbReference>
<evidence type="ECO:0000313" key="2">
    <source>
        <dbReference type="Proteomes" id="UP000230821"/>
    </source>
</evidence>
<sequence length="147" mass="16703">MTLQEQLMQDMKSAMKQKEQIRLGTIRQIRATIKNKEIELGKTLEDTEVLQVIKTLVKQHKDSIEQFTKGGRQELADKESAELAVLEAYLPQQMSENEMKALVQEAIDAVEASSMKEIGKVMKYIMPKTQGRADGKLINQLVKELLT</sequence>
<evidence type="ECO:0000313" key="1">
    <source>
        <dbReference type="EMBL" id="PIE35188.1"/>
    </source>
</evidence>
<comment type="caution">
    <text evidence="1">The sequence shown here is derived from an EMBL/GenBank/DDBJ whole genome shotgun (WGS) entry which is preliminary data.</text>
</comment>
<dbReference type="Pfam" id="PF09424">
    <property type="entry name" value="YqeY"/>
    <property type="match status" value="1"/>
</dbReference>
<reference evidence="1 2" key="1">
    <citation type="submission" date="2017-10" db="EMBL/GenBank/DDBJ databases">
        <title>Novel microbial diversity and functional potential in the marine mammal oral microbiome.</title>
        <authorList>
            <person name="Dudek N.K."/>
            <person name="Sun C.L."/>
            <person name="Burstein D."/>
            <person name="Kantor R.S."/>
            <person name="Aliaga Goltsman D.S."/>
            <person name="Bik E.M."/>
            <person name="Thomas B.C."/>
            <person name="Banfield J.F."/>
            <person name="Relman D.A."/>
        </authorList>
    </citation>
    <scope>NUCLEOTIDE SEQUENCE [LARGE SCALE GENOMIC DNA]</scope>
    <source>
        <strain evidence="1">DOLJORAL78_47_16</strain>
    </source>
</reference>